<dbReference type="Pfam" id="PF02145">
    <property type="entry name" value="Rap_GAP"/>
    <property type="match status" value="1"/>
</dbReference>
<evidence type="ECO:0000313" key="5">
    <source>
        <dbReference type="EMBL" id="KNC54533.1"/>
    </source>
</evidence>
<feature type="region of interest" description="Disordered" evidence="2">
    <location>
        <begin position="1021"/>
        <end position="1040"/>
    </location>
</feature>
<dbReference type="STRING" id="461836.A0A0L0DSV2"/>
<evidence type="ECO:0000256" key="1">
    <source>
        <dbReference type="ARBA" id="ARBA00022468"/>
    </source>
</evidence>
<dbReference type="Gene3D" id="3.40.50.11210">
    <property type="entry name" value="Rap/Ran-GAP"/>
    <property type="match status" value="1"/>
</dbReference>
<dbReference type="Proteomes" id="UP000054408">
    <property type="component" value="Unassembled WGS sequence"/>
</dbReference>
<dbReference type="SUPFAM" id="SSF111347">
    <property type="entry name" value="Rap/Ran-GAP"/>
    <property type="match status" value="1"/>
</dbReference>
<dbReference type="InterPro" id="IPR000331">
    <property type="entry name" value="Rap/Ran_GAP_dom"/>
</dbReference>
<dbReference type="InterPro" id="IPR001180">
    <property type="entry name" value="CNH_dom"/>
</dbReference>
<dbReference type="GO" id="GO:0005096">
    <property type="term" value="F:GTPase activator activity"/>
    <property type="evidence" value="ECO:0007669"/>
    <property type="project" value="UniProtKB-KW"/>
</dbReference>
<reference evidence="5 6" key="1">
    <citation type="submission" date="2010-05" db="EMBL/GenBank/DDBJ databases">
        <title>The Genome Sequence of Thecamonas trahens ATCC 50062.</title>
        <authorList>
            <consortium name="The Broad Institute Genome Sequencing Platform"/>
            <person name="Russ C."/>
            <person name="Cuomo C."/>
            <person name="Shea T."/>
            <person name="Young S.K."/>
            <person name="Zeng Q."/>
            <person name="Koehrsen M."/>
            <person name="Haas B."/>
            <person name="Borodovsky M."/>
            <person name="Guigo R."/>
            <person name="Alvarado L."/>
            <person name="Berlin A."/>
            <person name="Bochicchio J."/>
            <person name="Borenstein D."/>
            <person name="Chapman S."/>
            <person name="Chen Z."/>
            <person name="Freedman E."/>
            <person name="Gellesch M."/>
            <person name="Goldberg J."/>
            <person name="Griggs A."/>
            <person name="Gujja S."/>
            <person name="Heilman E."/>
            <person name="Heiman D."/>
            <person name="Hepburn T."/>
            <person name="Howarth C."/>
            <person name="Jen D."/>
            <person name="Larson L."/>
            <person name="Mehta T."/>
            <person name="Park D."/>
            <person name="Pearson M."/>
            <person name="Roberts A."/>
            <person name="Saif S."/>
            <person name="Shenoy N."/>
            <person name="Sisk P."/>
            <person name="Stolte C."/>
            <person name="Sykes S."/>
            <person name="Thomson T."/>
            <person name="Walk T."/>
            <person name="White J."/>
            <person name="Yandava C."/>
            <person name="Burger G."/>
            <person name="Gray M.W."/>
            <person name="Holland P.W.H."/>
            <person name="King N."/>
            <person name="Lang F.B.F."/>
            <person name="Roger A.J."/>
            <person name="Ruiz-Trillo I."/>
            <person name="Lander E."/>
            <person name="Nusbaum C."/>
        </authorList>
    </citation>
    <scope>NUCLEOTIDE SEQUENCE [LARGE SCALE GENOMIC DNA]</scope>
    <source>
        <strain evidence="5 6">ATCC 50062</strain>
    </source>
</reference>
<dbReference type="InterPro" id="IPR050989">
    <property type="entry name" value="Rap1_Ran_GAP"/>
</dbReference>
<gene>
    <name evidence="5" type="ORF">AMSG_10380</name>
</gene>
<sequence>MLATLTLPLDAYSSQLQQVPVAAASSSGPCGMPATPFRLAPLFEAVGGLPGIESENDEEASETTTARSTSSALTAVAAVDDIDRASLPTLILAAADARLTSRWRAELVAAIRAARAVDGDLSFELDADGNAAQVAYETRAEAAPARGNERRAGPEEQSSGPSTPRDVRTLGTLMSSGADVDGLGAETQPSDLAATKALPVHVATSRLVLNAPGWQTIEPVGSWYTGPEYNTVEENPKLLLAWYRLLFLGAPHANFVADLDSVYVVSVMRTAEGRSKHGTIRAIVWCETTVRRVAFAARKAFRSFKTDLRAALAVVDPNSLYRVRSFFRCVVGPNFVQTLLVLEDESFLRALPIGVVYAHDGQVTRSELLGNNATYPASADAPLCEFIARLGTCVPLLGWDGYPGSLDTENGTSGEHSMFTQLAGKDVMFHVAPLIPNEVDDDECSFVRSTRRKALVSHTPAIIVFHSGVRESALFSPSSLGSQHVHVTVVVSPHPDDSDAYVMQYAHAASIAPFGPHFSSLKVPATQTAVHSMLTNVINGLASARASAPGLAGPAAAFRKDLLDSAMAAVDGSEPGYGVGPPSGEAACTSGTNLPPLLGSALRGPRRSSVMPLAAASDALTVFSAVNALPPGPSAVTAFAPWRNAAVYSDADGIHLLSPDDTAKTTLFGKQADAIYVVHNLGLAVARLCKRKHGVVVLHLTALGKAIVHRLPETKRCEWLAVCQTSHKVVVSVKASLHVFDWVAPAGAYVLDTRINLETAPSFVTFLSTGRLGLAVAGTYLIMHARTGKFVTLNKKGHKLPITPASTAAAAIEISIDTPSSHIFLASGVSSILVDADTGELPQRAAPLCWCYAPTSFVAIDYYILALSDYGIEVRSARNGALVQMITLPQPLALLSPPQLACETGVYVSAGSGTAARVYHISASPQPTAPEQTVRSPFCSRPASLAGSSSYSALTSESSLSSTTGLGSIPPSLRLPTVRACINSAAARADASRRDSERAYMDNAGYPLVDSAVHESTSTAASTSTSASTSVSASGVTSSSSLITGCPIIPNSDLMHAIHLVPEEDV</sequence>
<dbReference type="InterPro" id="IPR035974">
    <property type="entry name" value="Rap/Ran-GAP_sf"/>
</dbReference>
<dbReference type="OrthoDB" id="2499658at2759"/>
<dbReference type="AlphaFoldDB" id="A0A0L0DSV2"/>
<dbReference type="GO" id="GO:0051056">
    <property type="term" value="P:regulation of small GTPase mediated signal transduction"/>
    <property type="evidence" value="ECO:0007669"/>
    <property type="project" value="InterPro"/>
</dbReference>
<evidence type="ECO:0000313" key="6">
    <source>
        <dbReference type="Proteomes" id="UP000054408"/>
    </source>
</evidence>
<organism evidence="5 6">
    <name type="scientific">Thecamonas trahens ATCC 50062</name>
    <dbReference type="NCBI Taxonomy" id="461836"/>
    <lineage>
        <taxon>Eukaryota</taxon>
        <taxon>Apusozoa</taxon>
        <taxon>Apusomonadida</taxon>
        <taxon>Apusomonadidae</taxon>
        <taxon>Thecamonas</taxon>
    </lineage>
</organism>
<dbReference type="Pfam" id="PF00780">
    <property type="entry name" value="CNH"/>
    <property type="match status" value="1"/>
</dbReference>
<dbReference type="EMBL" id="GL349491">
    <property type="protein sequence ID" value="KNC54533.1"/>
    <property type="molecule type" value="Genomic_DNA"/>
</dbReference>
<feature type="domain" description="Rap-GAP" evidence="3">
    <location>
        <begin position="339"/>
        <end position="566"/>
    </location>
</feature>
<protein>
    <recommendedName>
        <fullName evidence="7">Rap-GAP domain-containing protein</fullName>
    </recommendedName>
</protein>
<evidence type="ECO:0000256" key="2">
    <source>
        <dbReference type="SAM" id="MobiDB-lite"/>
    </source>
</evidence>
<feature type="region of interest" description="Disordered" evidence="2">
    <location>
        <begin position="50"/>
        <end position="69"/>
    </location>
</feature>
<dbReference type="PROSITE" id="PS50219">
    <property type="entry name" value="CNH"/>
    <property type="match status" value="1"/>
</dbReference>
<keyword evidence="6" id="KW-1185">Reference proteome</keyword>
<dbReference type="eggNOG" id="KOG3686">
    <property type="taxonomic scope" value="Eukaryota"/>
</dbReference>
<dbReference type="GeneID" id="25568615"/>
<keyword evidence="1" id="KW-0343">GTPase activation</keyword>
<evidence type="ECO:0000259" key="3">
    <source>
        <dbReference type="PROSITE" id="PS50085"/>
    </source>
</evidence>
<feature type="domain" description="CNH" evidence="4">
    <location>
        <begin position="633"/>
        <end position="901"/>
    </location>
</feature>
<name>A0A0L0DSV2_THETB</name>
<proteinExistence type="predicted"/>
<dbReference type="PROSITE" id="PS50085">
    <property type="entry name" value="RAPGAP"/>
    <property type="match status" value="1"/>
</dbReference>
<evidence type="ECO:0008006" key="7">
    <source>
        <dbReference type="Google" id="ProtNLM"/>
    </source>
</evidence>
<dbReference type="RefSeq" id="XP_013753550.1">
    <property type="nucleotide sequence ID" value="XM_013898096.1"/>
</dbReference>
<evidence type="ECO:0000259" key="4">
    <source>
        <dbReference type="PROSITE" id="PS50219"/>
    </source>
</evidence>
<feature type="region of interest" description="Disordered" evidence="2">
    <location>
        <begin position="139"/>
        <end position="170"/>
    </location>
</feature>
<dbReference type="PANTHER" id="PTHR15711">
    <property type="entry name" value="RAP GTPASE-ACTIVATING PROTEIN"/>
    <property type="match status" value="1"/>
</dbReference>
<accession>A0A0L0DSV2</accession>